<dbReference type="PROSITE" id="PS50943">
    <property type="entry name" value="HTH_CROC1"/>
    <property type="match status" value="1"/>
</dbReference>
<accession>A0A421AX82</accession>
<dbReference type="Gene3D" id="1.10.260.40">
    <property type="entry name" value="lambda repressor-like DNA-binding domains"/>
    <property type="match status" value="1"/>
</dbReference>
<proteinExistence type="predicted"/>
<dbReference type="InterPro" id="IPR011990">
    <property type="entry name" value="TPR-like_helical_dom_sf"/>
</dbReference>
<evidence type="ECO:0000313" key="2">
    <source>
        <dbReference type="EMBL" id="RLK54452.1"/>
    </source>
</evidence>
<dbReference type="Proteomes" id="UP000282454">
    <property type="component" value="Unassembled WGS sequence"/>
</dbReference>
<protein>
    <submittedName>
        <fullName evidence="2">Helix-turn-helix protein</fullName>
    </submittedName>
</protein>
<dbReference type="OrthoDB" id="3213425at2"/>
<comment type="caution">
    <text evidence="2">The sequence shown here is derived from an EMBL/GenBank/DDBJ whole genome shotgun (WGS) entry which is preliminary data.</text>
</comment>
<dbReference type="AlphaFoldDB" id="A0A421AX82"/>
<reference evidence="2 3" key="1">
    <citation type="submission" date="2018-10" db="EMBL/GenBank/DDBJ databases">
        <title>Genomic Encyclopedia of Archaeal and Bacterial Type Strains, Phase II (KMG-II): from individual species to whole genera.</title>
        <authorList>
            <person name="Goeker M."/>
        </authorList>
    </citation>
    <scope>NUCLEOTIDE SEQUENCE [LARGE SCALE GENOMIC DNA]</scope>
    <source>
        <strain evidence="2 3">DSM 45657</strain>
    </source>
</reference>
<dbReference type="Gene3D" id="1.25.40.10">
    <property type="entry name" value="Tetratricopeptide repeat domain"/>
    <property type="match status" value="1"/>
</dbReference>
<evidence type="ECO:0000259" key="1">
    <source>
        <dbReference type="PROSITE" id="PS50943"/>
    </source>
</evidence>
<organism evidence="2 3">
    <name type="scientific">Actinokineospora cianjurensis</name>
    <dbReference type="NCBI Taxonomy" id="585224"/>
    <lineage>
        <taxon>Bacteria</taxon>
        <taxon>Bacillati</taxon>
        <taxon>Actinomycetota</taxon>
        <taxon>Actinomycetes</taxon>
        <taxon>Pseudonocardiales</taxon>
        <taxon>Pseudonocardiaceae</taxon>
        <taxon>Actinokineospora</taxon>
    </lineage>
</organism>
<dbReference type="EMBL" id="RCDD01000007">
    <property type="protein sequence ID" value="RLK54452.1"/>
    <property type="molecule type" value="Genomic_DNA"/>
</dbReference>
<dbReference type="RefSeq" id="WP_121394306.1">
    <property type="nucleotide sequence ID" value="NZ_RCDD01000007.1"/>
</dbReference>
<dbReference type="InterPro" id="IPR001387">
    <property type="entry name" value="Cro/C1-type_HTH"/>
</dbReference>
<name>A0A421AX82_9PSEU</name>
<dbReference type="GO" id="GO:0003677">
    <property type="term" value="F:DNA binding"/>
    <property type="evidence" value="ECO:0007669"/>
    <property type="project" value="InterPro"/>
</dbReference>
<sequence>MSGEPNDLLRAAREAANMTQGQLAELANTQVEQATGTAGAMDADYIGKLERGIHRWPNRQYRAALRQALHRSSDGDLGFFSTRSRAATVESPRPPHDGGDDVERKTFLRVLTGSVAGMAFADPLGAFVATALPGTPPRRVGQAEVDQVRHLARMFATQDHLFGSGLSAEAVVTQLSTSAQLLHGRVATELVRQRLFSAVADLADIAGGMCFDAGDHAKAERCFRFGVGAATEAGDWAMRGKALSGLANLAVHQGRPDDALSFAETALVRADRLTPVVKAVMHTRHARALGLAGPHRETDCLTATGQAQDAFARTGGDEPDWIAYYGPAHLERDLGRALLHLAVNGGDHTAAQAHLVAAIDRFPQQQSRGKTLAMANLAHLTMARDDPNHAATLGHNALDDLGPIRSDRVFEALRQLRIAGRRHRTIPAVRELNARIDRALKPA</sequence>
<dbReference type="CDD" id="cd00093">
    <property type="entry name" value="HTH_XRE"/>
    <property type="match status" value="1"/>
</dbReference>
<feature type="domain" description="HTH cro/C1-type" evidence="1">
    <location>
        <begin position="9"/>
        <end position="28"/>
    </location>
</feature>
<dbReference type="SUPFAM" id="SSF48452">
    <property type="entry name" value="TPR-like"/>
    <property type="match status" value="1"/>
</dbReference>
<dbReference type="InterPro" id="IPR010982">
    <property type="entry name" value="Lambda_DNA-bd_dom_sf"/>
</dbReference>
<gene>
    <name evidence="2" type="ORF">CLV68_6004</name>
</gene>
<evidence type="ECO:0000313" key="3">
    <source>
        <dbReference type="Proteomes" id="UP000282454"/>
    </source>
</evidence>
<keyword evidence="3" id="KW-1185">Reference proteome</keyword>